<reference evidence="6 10" key="1">
    <citation type="journal article" date="2014" name="BMC Genomics">
        <title>Unusual genome complexity in Lactobacillus salivarius JCM1046.</title>
        <authorList>
            <person name="Raftis E.J."/>
            <person name="Forde B.M."/>
            <person name="Claesson M.J."/>
            <person name="O'Toole P.W."/>
        </authorList>
    </citation>
    <scope>NUCLEOTIDE SEQUENCE [LARGE SCALE GENOMIC DNA]</scope>
    <source>
        <strain evidence="6 10">JCM1046</strain>
    </source>
</reference>
<keyword evidence="3" id="KW-0238">DNA-binding</keyword>
<dbReference type="PANTHER" id="PTHR30419:SF28">
    <property type="entry name" value="HTH-TYPE TRANSCRIPTIONAL REGULATOR BSDA"/>
    <property type="match status" value="1"/>
</dbReference>
<dbReference type="Pfam" id="PF00126">
    <property type="entry name" value="HTH_1"/>
    <property type="match status" value="1"/>
</dbReference>
<evidence type="ECO:0000259" key="5">
    <source>
        <dbReference type="PROSITE" id="PS50931"/>
    </source>
</evidence>
<dbReference type="Proteomes" id="UP000029488">
    <property type="component" value="Chromosome"/>
</dbReference>
<organism evidence="6 10">
    <name type="scientific">Ligilactobacillus salivarius</name>
    <dbReference type="NCBI Taxonomy" id="1624"/>
    <lineage>
        <taxon>Bacteria</taxon>
        <taxon>Bacillati</taxon>
        <taxon>Bacillota</taxon>
        <taxon>Bacilli</taxon>
        <taxon>Lactobacillales</taxon>
        <taxon>Lactobacillaceae</taxon>
        <taxon>Ligilactobacillus</taxon>
    </lineage>
</organism>
<evidence type="ECO:0000313" key="11">
    <source>
        <dbReference type="Proteomes" id="UP000195378"/>
    </source>
</evidence>
<dbReference type="CDD" id="cd05466">
    <property type="entry name" value="PBP2_LTTR_substrate"/>
    <property type="match status" value="1"/>
</dbReference>
<dbReference type="PROSITE" id="PS50931">
    <property type="entry name" value="HTH_LYSR"/>
    <property type="match status" value="1"/>
</dbReference>
<reference evidence="7 11" key="2">
    <citation type="submission" date="2017-04" db="EMBL/GenBank/DDBJ databases">
        <title>Complete genome sequence of Lactobacillus salivarius ZLS006, a probiotic strain isolated from healthy piglet.</title>
        <authorList>
            <person name="Zhang D."/>
        </authorList>
    </citation>
    <scope>NUCLEOTIDE SEQUENCE [LARGE SCALE GENOMIC DNA]</scope>
    <source>
        <strain evidence="7 11">ZLS006</strain>
    </source>
</reference>
<evidence type="ECO:0000256" key="2">
    <source>
        <dbReference type="ARBA" id="ARBA00023015"/>
    </source>
</evidence>
<sequence>MTNFSYEVFSEVARQKTFIAAAKQLQVTPSAISHSINSLEKDLGFSLFVRSRSGVRLTPNGQRVLPLIQDILNAEATLNEEAALINGLNKGRVRIGAFSSVCINWLPDIINKFKNIYPDIEVTVWQGNFNDVVEQVKLGILDIGFSALPIEENLEVIPLYKDPIYCITPQDFKLHRGKSITRDDIKNEKFILQQIDYDRDTKRALDTYNVSVNSLQYSIDDASIIAMVESGLGLGILPELALQNLSGNVNRYIFSEHFYRTICLVTHQKKQQTPSVKAFVSIIKNYISDRYGDIN</sequence>
<dbReference type="GO" id="GO:0005829">
    <property type="term" value="C:cytosol"/>
    <property type="evidence" value="ECO:0007669"/>
    <property type="project" value="TreeGrafter"/>
</dbReference>
<evidence type="ECO:0000256" key="1">
    <source>
        <dbReference type="ARBA" id="ARBA00009437"/>
    </source>
</evidence>
<dbReference type="EMBL" id="CP123971">
    <property type="protein sequence ID" value="WII29279.1"/>
    <property type="molecule type" value="Genomic_DNA"/>
</dbReference>
<dbReference type="Proteomes" id="UP001231316">
    <property type="component" value="Chromosome"/>
</dbReference>
<dbReference type="RefSeq" id="WP_003700054.1">
    <property type="nucleotide sequence ID" value="NZ_CABMGV010000001.1"/>
</dbReference>
<dbReference type="InterPro" id="IPR036390">
    <property type="entry name" value="WH_DNA-bd_sf"/>
</dbReference>
<feature type="domain" description="HTH lysR-type" evidence="5">
    <location>
        <begin position="1"/>
        <end position="58"/>
    </location>
</feature>
<dbReference type="Pfam" id="PF03466">
    <property type="entry name" value="LysR_substrate"/>
    <property type="match status" value="1"/>
</dbReference>
<dbReference type="PANTHER" id="PTHR30419">
    <property type="entry name" value="HTH-TYPE TRANSCRIPTIONAL REGULATOR YBHD"/>
    <property type="match status" value="1"/>
</dbReference>
<dbReference type="GO" id="GO:0003700">
    <property type="term" value="F:DNA-binding transcription factor activity"/>
    <property type="evidence" value="ECO:0007669"/>
    <property type="project" value="InterPro"/>
</dbReference>
<dbReference type="SUPFAM" id="SSF46785">
    <property type="entry name" value="Winged helix' DNA-binding domain"/>
    <property type="match status" value="1"/>
</dbReference>
<dbReference type="EMBL" id="CP020858">
    <property type="protein sequence ID" value="ARU19449.1"/>
    <property type="molecule type" value="Genomic_DNA"/>
</dbReference>
<dbReference type="InterPro" id="IPR050950">
    <property type="entry name" value="HTH-type_LysR_regulators"/>
</dbReference>
<dbReference type="PRINTS" id="PR00039">
    <property type="entry name" value="HTHLYSR"/>
</dbReference>
<dbReference type="Gene3D" id="3.40.190.290">
    <property type="match status" value="1"/>
</dbReference>
<keyword evidence="2" id="KW-0805">Transcription regulation</keyword>
<dbReference type="Proteomes" id="UP000195378">
    <property type="component" value="Chromosome"/>
</dbReference>
<evidence type="ECO:0000313" key="12">
    <source>
        <dbReference type="Proteomes" id="UP000244552"/>
    </source>
</evidence>
<dbReference type="InterPro" id="IPR036388">
    <property type="entry name" value="WH-like_DNA-bd_sf"/>
</dbReference>
<reference evidence="9" key="4">
    <citation type="submission" date="2023-04" db="EMBL/GenBank/DDBJ databases">
        <title>Four porcine-derived lactic acid bacteria strains analyses and their evaluation as potential probiotics based on genomics.</title>
        <authorList>
            <person name="Niu D."/>
        </authorList>
    </citation>
    <scope>NUCLEOTIDE SEQUENCE</scope>
    <source>
        <strain evidence="9">ZSA5</strain>
    </source>
</reference>
<dbReference type="AlphaFoldDB" id="A0A089QCG8"/>
<gene>
    <name evidence="7" type="ORF">B7R82_05395</name>
    <name evidence="8" type="ORF">DBP89_01470</name>
    <name evidence="6" type="ORF">LSJ_0733</name>
    <name evidence="9" type="ORF">QFE45_04015</name>
</gene>
<dbReference type="SUPFAM" id="SSF53850">
    <property type="entry name" value="Periplasmic binding protein-like II"/>
    <property type="match status" value="1"/>
</dbReference>
<comment type="similarity">
    <text evidence="1">Belongs to the LysR transcriptional regulatory family.</text>
</comment>
<dbReference type="InterPro" id="IPR000847">
    <property type="entry name" value="LysR_HTH_N"/>
</dbReference>
<reference evidence="8 12" key="3">
    <citation type="journal article" date="2018" name="Genome Announc.">
        <title>Fifty-Six Draft Genome Sequences of 10 Lactobacillus Species from 22 Commercial Dietary Supplements.</title>
        <authorList>
            <person name="Gangiredla J."/>
            <person name="Barnaba T.J."/>
            <person name="Mammel M.K."/>
            <person name="Lacher D.W."/>
            <person name="Elkins C.A."/>
            <person name="Lampel K.A."/>
            <person name="Whitehouse C.A."/>
            <person name="Tartera C."/>
        </authorList>
    </citation>
    <scope>NUCLEOTIDE SEQUENCE [LARGE SCALE GENOMIC DNA]</scope>
    <source>
        <strain evidence="8 12">DS11_12</strain>
    </source>
</reference>
<dbReference type="EMBL" id="QAGV01000001">
    <property type="protein sequence ID" value="PTR98823.1"/>
    <property type="molecule type" value="Genomic_DNA"/>
</dbReference>
<accession>A0A089QCG8</accession>
<protein>
    <submittedName>
        <fullName evidence="7">LysR family transcriptional regulator</fullName>
    </submittedName>
    <submittedName>
        <fullName evidence="6">Transcriptional regulators, LysR family</fullName>
    </submittedName>
</protein>
<evidence type="ECO:0000313" key="8">
    <source>
        <dbReference type="EMBL" id="PTR98823.1"/>
    </source>
</evidence>
<dbReference type="GO" id="GO:0003677">
    <property type="term" value="F:DNA binding"/>
    <property type="evidence" value="ECO:0007669"/>
    <property type="project" value="UniProtKB-KW"/>
</dbReference>
<dbReference type="Gene3D" id="1.10.10.10">
    <property type="entry name" value="Winged helix-like DNA-binding domain superfamily/Winged helix DNA-binding domain"/>
    <property type="match status" value="1"/>
</dbReference>
<dbReference type="KEGG" id="lsj:LSJ_0733"/>
<evidence type="ECO:0000313" key="9">
    <source>
        <dbReference type="EMBL" id="WII29279.1"/>
    </source>
</evidence>
<evidence type="ECO:0000313" key="7">
    <source>
        <dbReference type="EMBL" id="ARU19449.1"/>
    </source>
</evidence>
<evidence type="ECO:0000313" key="6">
    <source>
        <dbReference type="EMBL" id="AIR10425.1"/>
    </source>
</evidence>
<name>A0A089QCG8_9LACO</name>
<evidence type="ECO:0000256" key="4">
    <source>
        <dbReference type="ARBA" id="ARBA00023163"/>
    </source>
</evidence>
<proteinExistence type="inferred from homology"/>
<evidence type="ECO:0000313" key="10">
    <source>
        <dbReference type="Proteomes" id="UP000029488"/>
    </source>
</evidence>
<keyword evidence="4" id="KW-0804">Transcription</keyword>
<evidence type="ECO:0000256" key="3">
    <source>
        <dbReference type="ARBA" id="ARBA00023125"/>
    </source>
</evidence>
<dbReference type="EMBL" id="CP007646">
    <property type="protein sequence ID" value="AIR10425.1"/>
    <property type="molecule type" value="Genomic_DNA"/>
</dbReference>
<dbReference type="Proteomes" id="UP000244552">
    <property type="component" value="Unassembled WGS sequence"/>
</dbReference>
<dbReference type="InterPro" id="IPR005119">
    <property type="entry name" value="LysR_subst-bd"/>
</dbReference>